<dbReference type="InterPro" id="IPR013083">
    <property type="entry name" value="Znf_RING/FYVE/PHD"/>
</dbReference>
<feature type="compositionally biased region" description="Polar residues" evidence="7">
    <location>
        <begin position="1048"/>
        <end position="1058"/>
    </location>
</feature>
<dbReference type="GO" id="GO:0008270">
    <property type="term" value="F:zinc ion binding"/>
    <property type="evidence" value="ECO:0007669"/>
    <property type="project" value="UniProtKB-KW"/>
</dbReference>
<dbReference type="EMBL" id="CAJRST010008890">
    <property type="protein sequence ID" value="CAG5897568.1"/>
    <property type="molecule type" value="Genomic_DNA"/>
</dbReference>
<dbReference type="PANTHER" id="PTHR15439:SF0">
    <property type="entry name" value="CELL DIVISION CYCLE AND APOPTOSIS REGULATOR PROTEIN 1-RELATED"/>
    <property type="match status" value="1"/>
</dbReference>
<dbReference type="GO" id="GO:0005634">
    <property type="term" value="C:nucleus"/>
    <property type="evidence" value="ECO:0007669"/>
    <property type="project" value="UniProtKB-SubCell"/>
</dbReference>
<feature type="compositionally biased region" description="Basic and acidic residues" evidence="7">
    <location>
        <begin position="1204"/>
        <end position="1221"/>
    </location>
</feature>
<dbReference type="OrthoDB" id="106784at2759"/>
<feature type="compositionally biased region" description="Low complexity" evidence="7">
    <location>
        <begin position="822"/>
        <end position="834"/>
    </location>
</feature>
<feature type="compositionally biased region" description="Basic and acidic residues" evidence="7">
    <location>
        <begin position="1059"/>
        <end position="1095"/>
    </location>
</feature>
<dbReference type="SUPFAM" id="SSF57850">
    <property type="entry name" value="RING/U-box"/>
    <property type="match status" value="1"/>
</dbReference>
<feature type="region of interest" description="Disordered" evidence="7">
    <location>
        <begin position="331"/>
        <end position="446"/>
    </location>
</feature>
<feature type="compositionally biased region" description="Basic and acidic residues" evidence="7">
    <location>
        <begin position="1554"/>
        <end position="1566"/>
    </location>
</feature>
<evidence type="ECO:0000256" key="1">
    <source>
        <dbReference type="ARBA" id="ARBA00004123"/>
    </source>
</evidence>
<feature type="compositionally biased region" description="Polar residues" evidence="7">
    <location>
        <begin position="1135"/>
        <end position="1144"/>
    </location>
</feature>
<evidence type="ECO:0000256" key="3">
    <source>
        <dbReference type="ARBA" id="ARBA00022771"/>
    </source>
</evidence>
<dbReference type="SMART" id="SM01180">
    <property type="entry name" value="DWNN"/>
    <property type="match status" value="1"/>
</dbReference>
<proteinExistence type="predicted"/>
<dbReference type="PROSITE" id="PS51282">
    <property type="entry name" value="DWNN"/>
    <property type="match status" value="1"/>
</dbReference>
<evidence type="ECO:0000256" key="7">
    <source>
        <dbReference type="SAM" id="MobiDB-lite"/>
    </source>
</evidence>
<feature type="compositionally biased region" description="Low complexity" evidence="7">
    <location>
        <begin position="654"/>
        <end position="665"/>
    </location>
</feature>
<evidence type="ECO:0000259" key="10">
    <source>
        <dbReference type="PROSITE" id="PS51282"/>
    </source>
</evidence>
<comment type="subcellular location">
    <subcellularLocation>
        <location evidence="1">Nucleus</location>
    </subcellularLocation>
</comment>
<dbReference type="InterPro" id="IPR033489">
    <property type="entry name" value="RBBP6"/>
</dbReference>
<keyword evidence="12" id="KW-1185">Reference proteome</keyword>
<feature type="compositionally biased region" description="Basic and acidic residues" evidence="7">
    <location>
        <begin position="1006"/>
        <end position="1017"/>
    </location>
</feature>
<feature type="compositionally biased region" description="Basic and acidic residues" evidence="7">
    <location>
        <begin position="1624"/>
        <end position="1674"/>
    </location>
</feature>
<feature type="compositionally biased region" description="Low complexity" evidence="7">
    <location>
        <begin position="779"/>
        <end position="816"/>
    </location>
</feature>
<feature type="compositionally biased region" description="Basic and acidic residues" evidence="7">
    <location>
        <begin position="1242"/>
        <end position="1266"/>
    </location>
</feature>
<feature type="compositionally biased region" description="Low complexity" evidence="7">
    <location>
        <begin position="1499"/>
        <end position="1534"/>
    </location>
</feature>
<feature type="compositionally biased region" description="Low complexity" evidence="7">
    <location>
        <begin position="608"/>
        <end position="619"/>
    </location>
</feature>
<evidence type="ECO:0000256" key="2">
    <source>
        <dbReference type="ARBA" id="ARBA00022723"/>
    </source>
</evidence>
<dbReference type="GO" id="GO:0006511">
    <property type="term" value="P:ubiquitin-dependent protein catabolic process"/>
    <property type="evidence" value="ECO:0007669"/>
    <property type="project" value="TreeGrafter"/>
</dbReference>
<feature type="compositionally biased region" description="Low complexity" evidence="7">
    <location>
        <begin position="1426"/>
        <end position="1436"/>
    </location>
</feature>
<dbReference type="Pfam" id="PF04564">
    <property type="entry name" value="U-box"/>
    <property type="match status" value="1"/>
</dbReference>
<feature type="domain" description="DWNN" evidence="10">
    <location>
        <begin position="4"/>
        <end position="76"/>
    </location>
</feature>
<dbReference type="GO" id="GO:0061630">
    <property type="term" value="F:ubiquitin protein ligase activity"/>
    <property type="evidence" value="ECO:0007669"/>
    <property type="project" value="InterPro"/>
</dbReference>
<dbReference type="Gene3D" id="4.10.60.10">
    <property type="entry name" value="Zinc finger, CCHC-type"/>
    <property type="match status" value="1"/>
</dbReference>
<dbReference type="SMART" id="SM00184">
    <property type="entry name" value="RING"/>
    <property type="match status" value="1"/>
</dbReference>
<comment type="caution">
    <text evidence="11">The sequence shown here is derived from an EMBL/GenBank/DDBJ whole genome shotgun (WGS) entry which is preliminary data.</text>
</comment>
<protein>
    <submittedName>
        <fullName evidence="11">(Atlantic silverside) hypothetical protein</fullName>
    </submittedName>
</protein>
<feature type="compositionally biased region" description="Basic and acidic residues" evidence="7">
    <location>
        <begin position="1402"/>
        <end position="1424"/>
    </location>
</feature>
<gene>
    <name evidence="11" type="ORF">MMEN_LOCUS8612</name>
</gene>
<dbReference type="GO" id="GO:0006397">
    <property type="term" value="P:mRNA processing"/>
    <property type="evidence" value="ECO:0007669"/>
    <property type="project" value="InterPro"/>
</dbReference>
<feature type="compositionally biased region" description="Basic and acidic residues" evidence="7">
    <location>
        <begin position="1025"/>
        <end position="1047"/>
    </location>
</feature>
<feature type="region of interest" description="Disordered" evidence="7">
    <location>
        <begin position="580"/>
        <end position="721"/>
    </location>
</feature>
<reference evidence="11" key="1">
    <citation type="submission" date="2021-05" db="EMBL/GenBank/DDBJ databases">
        <authorList>
            <person name="Tigano A."/>
        </authorList>
    </citation>
    <scope>NUCLEOTIDE SEQUENCE</scope>
</reference>
<feature type="region of interest" description="Disordered" evidence="7">
    <location>
        <begin position="1135"/>
        <end position="1704"/>
    </location>
</feature>
<feature type="region of interest" description="Disordered" evidence="7">
    <location>
        <begin position="761"/>
        <end position="1101"/>
    </location>
</feature>
<accession>A0A8S4ARF4</accession>
<feature type="region of interest" description="Disordered" evidence="7">
    <location>
        <begin position="461"/>
        <end position="518"/>
    </location>
</feature>
<dbReference type="Gene3D" id="3.30.40.10">
    <property type="entry name" value="Zinc/RING finger domain, C3HC4 (zinc finger)"/>
    <property type="match status" value="1"/>
</dbReference>
<feature type="compositionally biased region" description="Pro residues" evidence="7">
    <location>
        <begin position="355"/>
        <end position="367"/>
    </location>
</feature>
<dbReference type="Gene3D" id="3.10.20.90">
    <property type="entry name" value="Phosphatidylinositol 3-kinase Catalytic Subunit, Chain A, domain 1"/>
    <property type="match status" value="1"/>
</dbReference>
<feature type="domain" description="RING-type" evidence="8">
    <location>
        <begin position="265"/>
        <end position="305"/>
    </location>
</feature>
<evidence type="ECO:0000313" key="11">
    <source>
        <dbReference type="EMBL" id="CAG5897568.1"/>
    </source>
</evidence>
<dbReference type="CDD" id="cd16620">
    <property type="entry name" value="vRING-HC-C4C4_RBBP6"/>
    <property type="match status" value="1"/>
</dbReference>
<keyword evidence="4" id="KW-0862">Zinc</keyword>
<feature type="compositionally biased region" description="Basic and acidic residues" evidence="7">
    <location>
        <begin position="1691"/>
        <end position="1704"/>
    </location>
</feature>
<evidence type="ECO:0000256" key="5">
    <source>
        <dbReference type="ARBA" id="ARBA00023242"/>
    </source>
</evidence>
<feature type="compositionally biased region" description="Polar residues" evidence="7">
    <location>
        <begin position="372"/>
        <end position="395"/>
    </location>
</feature>
<feature type="compositionally biased region" description="Polar residues" evidence="7">
    <location>
        <begin position="637"/>
        <end position="647"/>
    </location>
</feature>
<dbReference type="GO" id="GO:0003676">
    <property type="term" value="F:nucleic acid binding"/>
    <property type="evidence" value="ECO:0007669"/>
    <property type="project" value="InterPro"/>
</dbReference>
<dbReference type="FunFam" id="3.10.20.90:FF:000070">
    <property type="entry name" value="E3 ubiquitin-protein ligase RBBP6 isoform X2"/>
    <property type="match status" value="1"/>
</dbReference>
<feature type="compositionally biased region" description="Polar residues" evidence="7">
    <location>
        <begin position="1536"/>
        <end position="1553"/>
    </location>
</feature>
<dbReference type="PROSITE" id="PS50089">
    <property type="entry name" value="ZF_RING_2"/>
    <property type="match status" value="1"/>
</dbReference>
<evidence type="ECO:0000256" key="6">
    <source>
        <dbReference type="PROSITE-ProRule" id="PRU00047"/>
    </source>
</evidence>
<keyword evidence="3 6" id="KW-0863">Zinc-finger</keyword>
<feature type="compositionally biased region" description="Low complexity" evidence="7">
    <location>
        <begin position="501"/>
        <end position="518"/>
    </location>
</feature>
<feature type="compositionally biased region" description="Basic and acidic residues" evidence="7">
    <location>
        <begin position="1177"/>
        <end position="1191"/>
    </location>
</feature>
<dbReference type="GO" id="GO:0016567">
    <property type="term" value="P:protein ubiquitination"/>
    <property type="evidence" value="ECO:0007669"/>
    <property type="project" value="InterPro"/>
</dbReference>
<feature type="compositionally biased region" description="Basic and acidic residues" evidence="7">
    <location>
        <begin position="924"/>
        <end position="941"/>
    </location>
</feature>
<evidence type="ECO:0000256" key="4">
    <source>
        <dbReference type="ARBA" id="ARBA00022833"/>
    </source>
</evidence>
<feature type="compositionally biased region" description="Basic residues" evidence="7">
    <location>
        <begin position="596"/>
        <end position="607"/>
    </location>
</feature>
<feature type="compositionally biased region" description="Basic and acidic residues" evidence="7">
    <location>
        <begin position="581"/>
        <end position="595"/>
    </location>
</feature>
<evidence type="ECO:0000259" key="9">
    <source>
        <dbReference type="PROSITE" id="PS50158"/>
    </source>
</evidence>
<dbReference type="Proteomes" id="UP000677803">
    <property type="component" value="Unassembled WGS sequence"/>
</dbReference>
<feature type="compositionally biased region" description="Low complexity" evidence="7">
    <location>
        <begin position="479"/>
        <end position="491"/>
    </location>
</feature>
<dbReference type="InterPro" id="IPR001841">
    <property type="entry name" value="Znf_RING"/>
</dbReference>
<evidence type="ECO:0000313" key="12">
    <source>
        <dbReference type="Proteomes" id="UP000677803"/>
    </source>
</evidence>
<keyword evidence="5" id="KW-0539">Nucleus</keyword>
<sequence>MTHIHYKFSSKLSYNTVVFDGPHITLIDLKRQIMGKEKLRAGDCDLQITNAQTKEEYTTDEDLIPKGSSVIVRRIPIIGAKSSSSGKTHNSERSDGQVHHSFGASRAMDSRSSAKALSFFSKIQMANLADADVSEEDKIRVMMNQSTYDPMNMNTKIGTVLPDNYTCYRCGNGGHHIRNCPVSVEKNFDGPPRIKKSTGIPRSFMVEVDDPSIKGVMLTNCGRYAIPAIDAEAYAIGKKERPPFIPQERPKSEGDDDPIPDELLCLICHDLLGDAVVIPCCGNSYCDDCIRTALLDSEDHVCPTCGQSDVSPDTLIANKFLRQAINNFKKEQGQMKNLKRRTGTLQSQNETPTQSPAPTPTPTPPQPSMQSHMQKPLQSVYNQQAAKTASLSQGPDFSLVATEPASADSQSVTSNNEAEGKTDGDSAAAAPSVLGANKDPPSAPSQLIPVVNHAQREELPQTLSENQKHFSSDSTLKLPESSAPWESSSSAGCPTGGLTESTTPQPLASSSSSLSSYSATPSPLFPSPFFHTLIPTHQPNNSYSPGYPAMTPNWMHNPQGGPIPSLCSSTSTSSIPVLMPKEWHRPQIKKKESSLHRHSSSHSKSKSSRSYSRSSSRSGSRSRSRSRSRPFYSSHRQVSSRSHNPSCSYGYKRPPSTTPSSSSSPQGGYHSRSKSSADNWKSRHPSRKSAPSSHSSRTRREHLSGKETGSSSNAQCSSSVSSLELDRQRYLQWKKEYHEWYEKYYSSYISQFQHMHLPPPPYPEDLFNPKQGSATLDISSLSSDSPVYSRSSPTESSSDGHSTPSHPSSDSSSSSSYKPYDGHYPPSHSSSHGGAMLPEDGAQPREFPGKSVARYSCLPATQSRRDEELNPKEEKVDKKQLILKSTDELGSLELQGKKRMELDGGADNSQSTESADTINVSSANRKEPNSEPSVCKHDTAVRHKASVSAARQSAPPLLKPDKPLEKDLKRKSEVEMDLEKEQEWKKGKDSGSKEEVDRRRKIKPSKQPDKLDSHKGEQPGGSRAPDSRSDKNRKRKGEDSRRSERESNLTVKPQSSKCPKTESSEQPQRRESESLKPLDRKKLKTEKKEERRTWPEGDQVGDIWEGGIKVIPQKRISININLDVKRNDKTDLQHSSDLQTCTQEIKQESDIGEEKLTESTSEIQMEEKNAPNQENMSEDRIKADDKEERQLCSKAALEDAGGDLGKRVAREEEQDGMSKDEGMEELDLWHCALKAGEEEEDSIARKEGPAEEMEELKANGKNHEMAELVQTSTNKKDENEVSCRDETSEPQREEHGTGRSSSQRSRDPHDGRQTPGDGSIQMVDSEEIQRRTTAGTALQEAAEGSENKLIVMQMLCSKSENNEEERDQGNTRVDTDTLALSHPSVMQTGRGAAGENQQQGHRSMEEEAERDRGMARGRDEERGRRSSSSRSLSSGAPSGGRDRTDRDRETRTGRDRGRRGESERQRETKRSTQGRRDEERRGDWERSKTASVQKKELPSSSHSSSSQDTERPGWQPRGSRSSSQSLWKSSRGGSEINRSSNWADQNPPSTLRDLSQDSKSKEKDLLSHCGNHQGYREKDRPAQTPYKPPSLFHNHGQDRSPLPFGPSGGPQWGGAPDWGLMRGKSQDENRAGKGKWELEKVLKAEKEGEEERHNPEASASHEKSKDDKREEEKEKKHKKEKRQATPELQEGDQRRQKKWESSRD</sequence>
<feature type="compositionally biased region" description="Basic and acidic residues" evidence="7">
    <location>
        <begin position="1145"/>
        <end position="1157"/>
    </location>
</feature>
<feature type="domain" description="CCHC-type" evidence="9">
    <location>
        <begin position="167"/>
        <end position="181"/>
    </location>
</feature>
<organism evidence="11 12">
    <name type="scientific">Menidia menidia</name>
    <name type="common">Atlantic silverside</name>
    <dbReference type="NCBI Taxonomy" id="238744"/>
    <lineage>
        <taxon>Eukaryota</taxon>
        <taxon>Metazoa</taxon>
        <taxon>Chordata</taxon>
        <taxon>Craniata</taxon>
        <taxon>Vertebrata</taxon>
        <taxon>Euteleostomi</taxon>
        <taxon>Actinopterygii</taxon>
        <taxon>Neopterygii</taxon>
        <taxon>Teleostei</taxon>
        <taxon>Neoteleostei</taxon>
        <taxon>Acanthomorphata</taxon>
        <taxon>Ovalentaria</taxon>
        <taxon>Atherinomorphae</taxon>
        <taxon>Atheriniformes</taxon>
        <taxon>Atherinopsidae</taxon>
        <taxon>Menidiinae</taxon>
        <taxon>Menidia</taxon>
    </lineage>
</organism>
<feature type="compositionally biased region" description="Polar residues" evidence="7">
    <location>
        <begin position="407"/>
        <end position="417"/>
    </location>
</feature>
<dbReference type="Pfam" id="PF08783">
    <property type="entry name" value="DWNN"/>
    <property type="match status" value="1"/>
</dbReference>
<keyword evidence="2" id="KW-0479">Metal-binding</keyword>
<feature type="compositionally biased region" description="Low complexity" evidence="7">
    <location>
        <begin position="710"/>
        <end position="721"/>
    </location>
</feature>
<name>A0A8S4ARF4_9TELE</name>
<dbReference type="PANTHER" id="PTHR15439">
    <property type="entry name" value="RETINOBLASTOMA-BINDING PROTEIN 6"/>
    <property type="match status" value="1"/>
</dbReference>
<feature type="compositionally biased region" description="Basic and acidic residues" evidence="7">
    <location>
        <begin position="863"/>
        <end position="880"/>
    </location>
</feature>
<evidence type="ECO:0000259" key="8">
    <source>
        <dbReference type="PROSITE" id="PS50089"/>
    </source>
</evidence>
<dbReference type="InterPro" id="IPR003613">
    <property type="entry name" value="Ubox_domain"/>
</dbReference>
<feature type="compositionally biased region" description="Polar residues" evidence="7">
    <location>
        <begin position="907"/>
        <end position="923"/>
    </location>
</feature>
<feature type="compositionally biased region" description="Basic and acidic residues" evidence="7">
    <location>
        <begin position="959"/>
        <end position="998"/>
    </location>
</feature>
<dbReference type="PROSITE" id="PS50158">
    <property type="entry name" value="ZF_CCHC"/>
    <property type="match status" value="1"/>
</dbReference>
<dbReference type="InterPro" id="IPR014891">
    <property type="entry name" value="DWNN_domain"/>
</dbReference>
<dbReference type="InterPro" id="IPR001878">
    <property type="entry name" value="Znf_CCHC"/>
</dbReference>
<feature type="compositionally biased region" description="Basic and acidic residues" evidence="7">
    <location>
        <begin position="1440"/>
        <end position="1497"/>
    </location>
</feature>
<feature type="compositionally biased region" description="Basic and acidic residues" evidence="7">
    <location>
        <begin position="1274"/>
        <end position="1297"/>
    </location>
</feature>